<keyword evidence="2" id="KW-0614">Plasmid</keyword>
<dbReference type="PANTHER" id="PTHR36833:SF1">
    <property type="entry name" value="INTEGRAL MEMBRANE TRANSPORT PROTEIN"/>
    <property type="match status" value="1"/>
</dbReference>
<proteinExistence type="predicted"/>
<feature type="transmembrane region" description="Helical" evidence="1">
    <location>
        <begin position="107"/>
        <end position="134"/>
    </location>
</feature>
<evidence type="ECO:0000256" key="1">
    <source>
        <dbReference type="SAM" id="Phobius"/>
    </source>
</evidence>
<protein>
    <submittedName>
        <fullName evidence="2">Inner membrane transporter protein</fullName>
    </submittedName>
</protein>
<dbReference type="EMBL" id="CP006990">
    <property type="protein sequence ID" value="AIC31086.1"/>
    <property type="molecule type" value="Genomic_DNA"/>
</dbReference>
<accession>A0A060IHQ1</accession>
<dbReference type="AlphaFoldDB" id="A0A060IHQ1"/>
<dbReference type="KEGG" id="rei:IE4771_PD00532"/>
<name>A0A060IHQ1_RHIET</name>
<keyword evidence="1" id="KW-0472">Membrane</keyword>
<dbReference type="InterPro" id="IPR010390">
    <property type="entry name" value="ABC-2_transporter-like"/>
</dbReference>
<geneLocation type="plasmid" evidence="2 3">
    <name>pRetIE4771d</name>
</geneLocation>
<feature type="transmembrane region" description="Helical" evidence="1">
    <location>
        <begin position="146"/>
        <end position="174"/>
    </location>
</feature>
<reference evidence="2 3" key="1">
    <citation type="submission" date="2013-12" db="EMBL/GenBank/DDBJ databases">
        <title>Complete genome sequence of Rhizobium etli bv. mimosae IE4771.</title>
        <authorList>
            <person name="Bustos P."/>
            <person name="Santamaria R.I."/>
            <person name="Lozano L."/>
            <person name="Ormeno-Orrillo E."/>
            <person name="Rogel M.A."/>
            <person name="Romero D."/>
            <person name="Cevallos M.A."/>
            <person name="Martinez-Romero E."/>
            <person name="Gonzalez V."/>
        </authorList>
    </citation>
    <scope>NUCLEOTIDE SEQUENCE [LARGE SCALE GENOMIC DNA]</scope>
    <source>
        <strain evidence="2 3">IE4771</strain>
        <plasmid evidence="3">Plasmid pRetIE4771d</plasmid>
    </source>
</reference>
<gene>
    <name evidence="2" type="ORF">IE4771_PD00532</name>
</gene>
<evidence type="ECO:0000313" key="2">
    <source>
        <dbReference type="EMBL" id="AIC31086.1"/>
    </source>
</evidence>
<keyword evidence="1" id="KW-1133">Transmembrane helix</keyword>
<evidence type="ECO:0000313" key="3">
    <source>
        <dbReference type="Proteomes" id="UP000027180"/>
    </source>
</evidence>
<feature type="transmembrane region" description="Helical" evidence="1">
    <location>
        <begin position="20"/>
        <end position="47"/>
    </location>
</feature>
<feature type="transmembrane region" description="Helical" evidence="1">
    <location>
        <begin position="195"/>
        <end position="214"/>
    </location>
</feature>
<keyword evidence="1" id="KW-0812">Transmembrane</keyword>
<dbReference type="Pfam" id="PF06182">
    <property type="entry name" value="ABC2_membrane_6"/>
    <property type="match status" value="1"/>
</dbReference>
<feature type="transmembrane region" description="Helical" evidence="1">
    <location>
        <begin position="234"/>
        <end position="254"/>
    </location>
</feature>
<dbReference type="Proteomes" id="UP000027180">
    <property type="component" value="Plasmid pRetIE4771d"/>
</dbReference>
<dbReference type="HOGENOM" id="CLU_071040_1_0_5"/>
<dbReference type="PANTHER" id="PTHR36833">
    <property type="entry name" value="SLR0610 PROTEIN-RELATED"/>
    <property type="match status" value="1"/>
</dbReference>
<organism evidence="2 3">
    <name type="scientific">Rhizobium etli bv. mimosae str. IE4771</name>
    <dbReference type="NCBI Taxonomy" id="1432050"/>
    <lineage>
        <taxon>Bacteria</taxon>
        <taxon>Pseudomonadati</taxon>
        <taxon>Pseudomonadota</taxon>
        <taxon>Alphaproteobacteria</taxon>
        <taxon>Hyphomicrobiales</taxon>
        <taxon>Rhizobiaceae</taxon>
        <taxon>Rhizobium/Agrobacterium group</taxon>
        <taxon>Rhizobium</taxon>
    </lineage>
</organism>
<dbReference type="RefSeq" id="WP_040142161.1">
    <property type="nucleotide sequence ID" value="NZ_CP006990.1"/>
</dbReference>
<sequence length="266" mass="29543">MQQTLALAWYLMRLRMRTRLQYRVALALAWVSQGFGYAGAFASLWIILTRFGGMGGWRWQDMALLLGFHTLGYALGACFTFVQLRRMEEMVRDGEFDTLLTRPINTWAFLSFSGFNIEYGSHVMLGVGLMAWALPKVAIDWGLLTILQLVASIFSAALLTGAVITLIGATALVVRRARYLFGIYFDFWELSRYPITIFAAPLQFLLLSGLPFAYMAYVPVAALIGKPVPYLGDAAAPVAVAVGPVAALIAADFWRFAIRRYQRAGG</sequence>
<feature type="transmembrane region" description="Helical" evidence="1">
    <location>
        <begin position="62"/>
        <end position="82"/>
    </location>
</feature>
<dbReference type="OrthoDB" id="9788195at2"/>